<dbReference type="Pfam" id="PF01494">
    <property type="entry name" value="FAD_binding_3"/>
    <property type="match status" value="1"/>
</dbReference>
<keyword evidence="3" id="KW-0274">FAD</keyword>
<comment type="similarity">
    <text evidence="1">Belongs to the paxM FAD-dependent monooxygenase family.</text>
</comment>
<reference evidence="7 8" key="2">
    <citation type="journal article" date="2012" name="PLoS Pathog.">
        <title>Diverse lifestyles and strategies of plant pathogenesis encoded in the genomes of eighteen Dothideomycetes fungi.</title>
        <authorList>
            <person name="Ohm R.A."/>
            <person name="Feau N."/>
            <person name="Henrissat B."/>
            <person name="Schoch C.L."/>
            <person name="Horwitz B.A."/>
            <person name="Barry K.W."/>
            <person name="Condon B.J."/>
            <person name="Copeland A.C."/>
            <person name="Dhillon B."/>
            <person name="Glaser F."/>
            <person name="Hesse C.N."/>
            <person name="Kosti I."/>
            <person name="LaButti K."/>
            <person name="Lindquist E.A."/>
            <person name="Lucas S."/>
            <person name="Salamov A.A."/>
            <person name="Bradshaw R.E."/>
            <person name="Ciuffetti L."/>
            <person name="Hamelin R.C."/>
            <person name="Kema G.H.J."/>
            <person name="Lawrence C."/>
            <person name="Scott J.A."/>
            <person name="Spatafora J.W."/>
            <person name="Turgeon B.G."/>
            <person name="de Wit P.J.G.M."/>
            <person name="Zhong S."/>
            <person name="Goodwin S.B."/>
            <person name="Grigoriev I.V."/>
        </authorList>
    </citation>
    <scope>NUCLEOTIDE SEQUENCE [LARGE SCALE GENOMIC DNA]</scope>
    <source>
        <strain evidence="8">NZE10 / CBS 128990</strain>
    </source>
</reference>
<evidence type="ECO:0000313" key="8">
    <source>
        <dbReference type="Proteomes" id="UP000016933"/>
    </source>
</evidence>
<proteinExistence type="inferred from homology"/>
<evidence type="ECO:0000259" key="6">
    <source>
        <dbReference type="Pfam" id="PF01494"/>
    </source>
</evidence>
<protein>
    <submittedName>
        <fullName evidence="7">FAD dependent oxidoreductase-like protein</fullName>
    </submittedName>
</protein>
<accession>N1PHV8</accession>
<keyword evidence="5" id="KW-0503">Monooxygenase</keyword>
<dbReference type="eggNOG" id="KOG2614">
    <property type="taxonomic scope" value="Eukaryota"/>
</dbReference>
<dbReference type="InterPro" id="IPR050493">
    <property type="entry name" value="FAD-dep_Monooxygenase_BioMet"/>
</dbReference>
<organism evidence="7 8">
    <name type="scientific">Dothistroma septosporum (strain NZE10 / CBS 128990)</name>
    <name type="common">Red band needle blight fungus</name>
    <name type="synonym">Mycosphaerella pini</name>
    <dbReference type="NCBI Taxonomy" id="675120"/>
    <lineage>
        <taxon>Eukaryota</taxon>
        <taxon>Fungi</taxon>
        <taxon>Dikarya</taxon>
        <taxon>Ascomycota</taxon>
        <taxon>Pezizomycotina</taxon>
        <taxon>Dothideomycetes</taxon>
        <taxon>Dothideomycetidae</taxon>
        <taxon>Mycosphaerellales</taxon>
        <taxon>Mycosphaerellaceae</taxon>
        <taxon>Dothistroma</taxon>
    </lineage>
</organism>
<evidence type="ECO:0000256" key="1">
    <source>
        <dbReference type="ARBA" id="ARBA00007992"/>
    </source>
</evidence>
<evidence type="ECO:0000313" key="7">
    <source>
        <dbReference type="EMBL" id="EME42183.1"/>
    </source>
</evidence>
<evidence type="ECO:0000256" key="2">
    <source>
        <dbReference type="ARBA" id="ARBA00022630"/>
    </source>
</evidence>
<keyword evidence="2" id="KW-0285">Flavoprotein</keyword>
<dbReference type="GO" id="GO:0071949">
    <property type="term" value="F:FAD binding"/>
    <property type="evidence" value="ECO:0007669"/>
    <property type="project" value="InterPro"/>
</dbReference>
<name>N1PHV8_DOTSN</name>
<dbReference type="OrthoDB" id="16820at2759"/>
<dbReference type="GO" id="GO:0004497">
    <property type="term" value="F:monooxygenase activity"/>
    <property type="evidence" value="ECO:0007669"/>
    <property type="project" value="UniProtKB-KW"/>
</dbReference>
<dbReference type="OMA" id="INKRRMP"/>
<sequence length="401" mass="44902">MTFRNVAIIGAGLSGLTLALFLERYGIQSTVYELRRPDVRSDGAVMLSPNALRTLDAIGIYSKIKGKGYHFRDLTFRNNQHKLLDAYEMGNADKFGYDALRVYRQVLLDETKAMVQAAGIEIVYEAKFSHVILEHDNGVTFAFTNGEQKTADLLIGADGIHSTVRKYMVPDVKPTFSKFMAVTCAIPTSAIKWPFEPYSMPVGIHGTTGAFVMAPQNPEGSEVLAGTQFRTRERSQAEWDALCTDKKGLLEILRAHYDLYNETVQSAMDAVPLQTLSIWPFYTVPKLTRWSSGKGRIVTLGDAAHAIPPAAGQGVNQAYEDVHAFSLVIAATNDKKSSWYAGLRWWQEYRQARVERVTDLTNEMNKRRLPGWNGEEGSIDSSWLFSVDIEGDVKNWIESRK</sequence>
<keyword evidence="8" id="KW-1185">Reference proteome</keyword>
<dbReference type="AlphaFoldDB" id="N1PHV8"/>
<feature type="domain" description="FAD-binding" evidence="6">
    <location>
        <begin position="5"/>
        <end position="359"/>
    </location>
</feature>
<dbReference type="InterPro" id="IPR002938">
    <property type="entry name" value="FAD-bd"/>
</dbReference>
<gene>
    <name evidence="7" type="primary">fdo1</name>
    <name evidence="7" type="ORF">DOTSEDRAFT_36107</name>
</gene>
<evidence type="ECO:0000256" key="4">
    <source>
        <dbReference type="ARBA" id="ARBA00023002"/>
    </source>
</evidence>
<reference evidence="8" key="1">
    <citation type="journal article" date="2012" name="PLoS Genet.">
        <title>The genomes of the fungal plant pathogens Cladosporium fulvum and Dothistroma septosporum reveal adaptation to different hosts and lifestyles but also signatures of common ancestry.</title>
        <authorList>
            <person name="de Wit P.J.G.M."/>
            <person name="van der Burgt A."/>
            <person name="Oekmen B."/>
            <person name="Stergiopoulos I."/>
            <person name="Abd-Elsalam K.A."/>
            <person name="Aerts A.L."/>
            <person name="Bahkali A.H."/>
            <person name="Beenen H.G."/>
            <person name="Chettri P."/>
            <person name="Cox M.P."/>
            <person name="Datema E."/>
            <person name="de Vries R.P."/>
            <person name="Dhillon B."/>
            <person name="Ganley A.R."/>
            <person name="Griffiths S.A."/>
            <person name="Guo Y."/>
            <person name="Hamelin R.C."/>
            <person name="Henrissat B."/>
            <person name="Kabir M.S."/>
            <person name="Jashni M.K."/>
            <person name="Kema G."/>
            <person name="Klaubauf S."/>
            <person name="Lapidus A."/>
            <person name="Levasseur A."/>
            <person name="Lindquist E."/>
            <person name="Mehrabi R."/>
            <person name="Ohm R.A."/>
            <person name="Owen T.J."/>
            <person name="Salamov A."/>
            <person name="Schwelm A."/>
            <person name="Schijlen E."/>
            <person name="Sun H."/>
            <person name="van den Burg H.A."/>
            <person name="van Ham R.C.H.J."/>
            <person name="Zhang S."/>
            <person name="Goodwin S.B."/>
            <person name="Grigoriev I.V."/>
            <person name="Collemare J."/>
            <person name="Bradshaw R.E."/>
        </authorList>
    </citation>
    <scope>NUCLEOTIDE SEQUENCE [LARGE SCALE GENOMIC DNA]</scope>
    <source>
        <strain evidence="8">NZE10 / CBS 128990</strain>
    </source>
</reference>
<evidence type="ECO:0000256" key="5">
    <source>
        <dbReference type="ARBA" id="ARBA00023033"/>
    </source>
</evidence>
<dbReference type="Gene3D" id="3.50.50.60">
    <property type="entry name" value="FAD/NAD(P)-binding domain"/>
    <property type="match status" value="1"/>
</dbReference>
<dbReference type="SUPFAM" id="SSF51905">
    <property type="entry name" value="FAD/NAD(P)-binding domain"/>
    <property type="match status" value="1"/>
</dbReference>
<dbReference type="Proteomes" id="UP000016933">
    <property type="component" value="Unassembled WGS sequence"/>
</dbReference>
<dbReference type="EMBL" id="KB446541">
    <property type="protein sequence ID" value="EME42183.1"/>
    <property type="molecule type" value="Genomic_DNA"/>
</dbReference>
<dbReference type="STRING" id="675120.N1PHV8"/>
<dbReference type="InterPro" id="IPR036188">
    <property type="entry name" value="FAD/NAD-bd_sf"/>
</dbReference>
<evidence type="ECO:0000256" key="3">
    <source>
        <dbReference type="ARBA" id="ARBA00022827"/>
    </source>
</evidence>
<dbReference type="PANTHER" id="PTHR13789:SF316">
    <property type="entry name" value="FAD-BINDING DOMAIN-CONTAINING PROTEIN"/>
    <property type="match status" value="1"/>
</dbReference>
<dbReference type="HOGENOM" id="CLU_009665_19_5_1"/>
<keyword evidence="4" id="KW-0560">Oxidoreductase</keyword>
<dbReference type="PRINTS" id="PR00420">
    <property type="entry name" value="RNGMNOXGNASE"/>
</dbReference>
<dbReference type="PANTHER" id="PTHR13789">
    <property type="entry name" value="MONOOXYGENASE"/>
    <property type="match status" value="1"/>
</dbReference>